<accession>A0ABS8AJ12</accession>
<comment type="caution">
    <text evidence="1">The sequence shown here is derived from an EMBL/GenBank/DDBJ whole genome shotgun (WGS) entry which is preliminary data.</text>
</comment>
<gene>
    <name evidence="1" type="ORF">LGH70_22690</name>
</gene>
<keyword evidence="2" id="KW-1185">Reference proteome</keyword>
<organism evidence="1 2">
    <name type="scientific">Hymenobacter nitidus</name>
    <dbReference type="NCBI Taxonomy" id="2880929"/>
    <lineage>
        <taxon>Bacteria</taxon>
        <taxon>Pseudomonadati</taxon>
        <taxon>Bacteroidota</taxon>
        <taxon>Cytophagia</taxon>
        <taxon>Cytophagales</taxon>
        <taxon>Hymenobacteraceae</taxon>
        <taxon>Hymenobacter</taxon>
    </lineage>
</organism>
<evidence type="ECO:0000313" key="2">
    <source>
        <dbReference type="Proteomes" id="UP001165297"/>
    </source>
</evidence>
<dbReference type="Proteomes" id="UP001165297">
    <property type="component" value="Unassembled WGS sequence"/>
</dbReference>
<dbReference type="RefSeq" id="WP_226190460.1">
    <property type="nucleotide sequence ID" value="NZ_JAJADQ010000017.1"/>
</dbReference>
<name>A0ABS8AJ12_9BACT</name>
<sequence>MGAQQAADAPTTYGVAVGLHFRPQPAGAVALAVVGKSFAHGHLPRRSDHWLLPAVTLGVIRSRGHAQRLAELAYVHLGGALGNIC</sequence>
<evidence type="ECO:0000313" key="1">
    <source>
        <dbReference type="EMBL" id="MCB2380418.1"/>
    </source>
</evidence>
<proteinExistence type="predicted"/>
<protein>
    <submittedName>
        <fullName evidence="1">Uncharacterized protein</fullName>
    </submittedName>
</protein>
<dbReference type="EMBL" id="JAJADQ010000017">
    <property type="protein sequence ID" value="MCB2380418.1"/>
    <property type="molecule type" value="Genomic_DNA"/>
</dbReference>
<reference evidence="1" key="1">
    <citation type="submission" date="2021-10" db="EMBL/GenBank/DDBJ databases">
        <authorList>
            <person name="Dean J.D."/>
            <person name="Kim M.K."/>
            <person name="Newey C.N."/>
            <person name="Stoker T.S."/>
            <person name="Thompson D.W."/>
            <person name="Grose J.H."/>
        </authorList>
    </citation>
    <scope>NUCLEOTIDE SEQUENCE</scope>
    <source>
        <strain evidence="1">BT635</strain>
    </source>
</reference>